<feature type="domain" description="Periplasmic binding protein" evidence="4">
    <location>
        <begin position="57"/>
        <end position="310"/>
    </location>
</feature>
<reference evidence="5" key="1">
    <citation type="submission" date="2022-10" db="EMBL/GenBank/DDBJ databases">
        <title>The WGS of Solirubrobacter ginsenosidimutans DSM 21036.</title>
        <authorList>
            <person name="Jiang Z."/>
        </authorList>
    </citation>
    <scope>NUCLEOTIDE SEQUENCE</scope>
    <source>
        <strain evidence="5">DSM 21036</strain>
    </source>
</reference>
<comment type="similarity">
    <text evidence="2">Belongs to the bacterial solute-binding protein 2 family.</text>
</comment>
<evidence type="ECO:0000259" key="4">
    <source>
        <dbReference type="Pfam" id="PF13407"/>
    </source>
</evidence>
<dbReference type="Pfam" id="PF13407">
    <property type="entry name" value="Peripla_BP_4"/>
    <property type="match status" value="1"/>
</dbReference>
<comment type="caution">
    <text evidence="5">The sequence shown here is derived from an EMBL/GenBank/DDBJ whole genome shotgun (WGS) entry which is preliminary data.</text>
</comment>
<dbReference type="Gene3D" id="3.40.50.2300">
    <property type="match status" value="2"/>
</dbReference>
<evidence type="ECO:0000256" key="3">
    <source>
        <dbReference type="ARBA" id="ARBA00022729"/>
    </source>
</evidence>
<dbReference type="GO" id="GO:0030246">
    <property type="term" value="F:carbohydrate binding"/>
    <property type="evidence" value="ECO:0007669"/>
    <property type="project" value="UniProtKB-ARBA"/>
</dbReference>
<dbReference type="GO" id="GO:0030313">
    <property type="term" value="C:cell envelope"/>
    <property type="evidence" value="ECO:0007669"/>
    <property type="project" value="UniProtKB-SubCell"/>
</dbReference>
<proteinExistence type="inferred from homology"/>
<keyword evidence="3" id="KW-0732">Signal</keyword>
<organism evidence="5 6">
    <name type="scientific">Solirubrobacter ginsenosidimutans</name>
    <dbReference type="NCBI Taxonomy" id="490573"/>
    <lineage>
        <taxon>Bacteria</taxon>
        <taxon>Bacillati</taxon>
        <taxon>Actinomycetota</taxon>
        <taxon>Thermoleophilia</taxon>
        <taxon>Solirubrobacterales</taxon>
        <taxon>Solirubrobacteraceae</taxon>
        <taxon>Solirubrobacter</taxon>
    </lineage>
</organism>
<protein>
    <submittedName>
        <fullName evidence="5">Substrate-binding domain-containing protein</fullName>
    </submittedName>
</protein>
<dbReference type="RefSeq" id="WP_270040809.1">
    <property type="nucleotide sequence ID" value="NZ_JAPDOD010000013.1"/>
</dbReference>
<dbReference type="InterPro" id="IPR028082">
    <property type="entry name" value="Peripla_BP_I"/>
</dbReference>
<dbReference type="AlphaFoldDB" id="A0A9X3MSJ0"/>
<keyword evidence="6" id="KW-1185">Reference proteome</keyword>
<evidence type="ECO:0000313" key="5">
    <source>
        <dbReference type="EMBL" id="MDA0161592.1"/>
    </source>
</evidence>
<evidence type="ECO:0000256" key="1">
    <source>
        <dbReference type="ARBA" id="ARBA00004196"/>
    </source>
</evidence>
<dbReference type="PROSITE" id="PS51257">
    <property type="entry name" value="PROKAR_LIPOPROTEIN"/>
    <property type="match status" value="1"/>
</dbReference>
<dbReference type="PANTHER" id="PTHR46847">
    <property type="entry name" value="D-ALLOSE-BINDING PERIPLASMIC PROTEIN-RELATED"/>
    <property type="match status" value="1"/>
</dbReference>
<dbReference type="Proteomes" id="UP001149140">
    <property type="component" value="Unassembled WGS sequence"/>
</dbReference>
<dbReference type="PANTHER" id="PTHR46847:SF1">
    <property type="entry name" value="D-ALLOSE-BINDING PERIPLASMIC PROTEIN-RELATED"/>
    <property type="match status" value="1"/>
</dbReference>
<sequence length="348" mass="35416">MSTSRLRLGRMSSRVAVAGAVGAIAVGIVACGSDSGSDSSSGSSGSSGGGGGDKVVVGLITKTESNPFFVKMKEAAQKAADANNAELVTAAGKQDTDNQSQVTAIENMTTRGAKGILITPADSKAIVPSIKKARDAGVTVIALDTPTEPQDAADALFATDNMKAGELIGAWAKAKFAKDNKQPKIVTIDLAPGISVGVLRHNGFLKGFGATDKDVLGHADAIGDQTKAQAAMENLLQKVPDVNLVYTINEPSAFGAYTALKAAGKEKQATIVSVDGGCEAIAKGIKPGVIAATSQQYPQNMAKLGVEAIAKGEKVSGYKDTGVTLITDDPQDGVDSKDSTFGAANCWG</sequence>
<dbReference type="InterPro" id="IPR025997">
    <property type="entry name" value="SBP_2_dom"/>
</dbReference>
<gene>
    <name evidence="5" type="ORF">OM076_15045</name>
</gene>
<accession>A0A9X3MSJ0</accession>
<evidence type="ECO:0000313" key="6">
    <source>
        <dbReference type="Proteomes" id="UP001149140"/>
    </source>
</evidence>
<evidence type="ECO:0000256" key="2">
    <source>
        <dbReference type="ARBA" id="ARBA00007639"/>
    </source>
</evidence>
<dbReference type="EMBL" id="JAPDOD010000013">
    <property type="protein sequence ID" value="MDA0161592.1"/>
    <property type="molecule type" value="Genomic_DNA"/>
</dbReference>
<name>A0A9X3MSJ0_9ACTN</name>
<dbReference type="SUPFAM" id="SSF53822">
    <property type="entry name" value="Periplasmic binding protein-like I"/>
    <property type="match status" value="1"/>
</dbReference>
<comment type="subcellular location">
    <subcellularLocation>
        <location evidence="1">Cell envelope</location>
    </subcellularLocation>
</comment>